<name>A0A7R7DNJ2_9ACTN</name>
<evidence type="ECO:0000256" key="1">
    <source>
        <dbReference type="ARBA" id="ARBA00022630"/>
    </source>
</evidence>
<dbReference type="Pfam" id="PF00296">
    <property type="entry name" value="Bac_luciferase"/>
    <property type="match status" value="1"/>
</dbReference>
<dbReference type="NCBIfam" id="TIGR03560">
    <property type="entry name" value="F420_Rv1855c"/>
    <property type="match status" value="1"/>
</dbReference>
<dbReference type="GO" id="GO:0046306">
    <property type="term" value="P:alkanesulfonate catabolic process"/>
    <property type="evidence" value="ECO:0007669"/>
    <property type="project" value="TreeGrafter"/>
</dbReference>
<keyword evidence="7" id="KW-1185">Reference proteome</keyword>
<keyword evidence="2" id="KW-0288">FMN</keyword>
<keyword evidence="3" id="KW-0560">Oxidoreductase</keyword>
<protein>
    <submittedName>
        <fullName evidence="6">LLM class F420-dependent oxidoreductase</fullName>
    </submittedName>
</protein>
<evidence type="ECO:0000256" key="2">
    <source>
        <dbReference type="ARBA" id="ARBA00022643"/>
    </source>
</evidence>
<evidence type="ECO:0000313" key="6">
    <source>
        <dbReference type="EMBL" id="BCJ34904.1"/>
    </source>
</evidence>
<dbReference type="GO" id="GO:0008726">
    <property type="term" value="F:alkanesulfonate monooxygenase activity"/>
    <property type="evidence" value="ECO:0007669"/>
    <property type="project" value="TreeGrafter"/>
</dbReference>
<keyword evidence="1" id="KW-0285">Flavoprotein</keyword>
<keyword evidence="4" id="KW-0503">Monooxygenase</keyword>
<dbReference type="KEGG" id="atl:Athai_24070"/>
<dbReference type="Gene3D" id="3.20.20.30">
    <property type="entry name" value="Luciferase-like domain"/>
    <property type="match status" value="1"/>
</dbReference>
<dbReference type="SUPFAM" id="SSF51679">
    <property type="entry name" value="Bacterial luciferase-like"/>
    <property type="match status" value="1"/>
</dbReference>
<feature type="domain" description="Luciferase-like" evidence="5">
    <location>
        <begin position="5"/>
        <end position="251"/>
    </location>
</feature>
<organism evidence="6 7">
    <name type="scientific">Actinocatenispora thailandica</name>
    <dbReference type="NCBI Taxonomy" id="227318"/>
    <lineage>
        <taxon>Bacteria</taxon>
        <taxon>Bacillati</taxon>
        <taxon>Actinomycetota</taxon>
        <taxon>Actinomycetes</taxon>
        <taxon>Micromonosporales</taxon>
        <taxon>Micromonosporaceae</taxon>
        <taxon>Actinocatenispora</taxon>
    </lineage>
</organism>
<sequence>MQLRVFTEPQQGASYDDLLRVAQRAEECGYDAFFRSDHFLKMGDVSGEPGPTDAWITLAGLARETSTIRLGTLMSAATFRLPGPLAIAVAQVDQMSGGRIELGLGSGWYEQEHAAYGIGFGSLRERFDRYAEQLAIITGLWATGEGDTFSYDGEYYQLTEAPPLVRPAQSPHPPILIGGSGAKRTPRLAARYADEFNVPFAGVDDTARLFAGVRAACEQAGRDPESVRYSAAQVLCCGRTEAQLRDRAAAIGRELSELRANGLAGTPAELVDKIGTFARAGAGRMYLQTLDLSDLDHLDLVASEVLPQVASL</sequence>
<evidence type="ECO:0000313" key="7">
    <source>
        <dbReference type="Proteomes" id="UP000611640"/>
    </source>
</evidence>
<evidence type="ECO:0000256" key="4">
    <source>
        <dbReference type="ARBA" id="ARBA00023033"/>
    </source>
</evidence>
<dbReference type="RefSeq" id="WP_203961561.1">
    <property type="nucleotide sequence ID" value="NZ_AP023355.1"/>
</dbReference>
<evidence type="ECO:0000259" key="5">
    <source>
        <dbReference type="Pfam" id="PF00296"/>
    </source>
</evidence>
<dbReference type="AlphaFoldDB" id="A0A7R7DNJ2"/>
<reference evidence="6 7" key="1">
    <citation type="submission" date="2020-08" db="EMBL/GenBank/DDBJ databases">
        <title>Whole genome shotgun sequence of Actinocatenispora thailandica NBRC 105041.</title>
        <authorList>
            <person name="Komaki H."/>
            <person name="Tamura T."/>
        </authorList>
    </citation>
    <scope>NUCLEOTIDE SEQUENCE [LARGE SCALE GENOMIC DNA]</scope>
    <source>
        <strain evidence="6 7">NBRC 105041</strain>
    </source>
</reference>
<dbReference type="PANTHER" id="PTHR42847">
    <property type="entry name" value="ALKANESULFONATE MONOOXYGENASE"/>
    <property type="match status" value="1"/>
</dbReference>
<dbReference type="PANTHER" id="PTHR42847:SF4">
    <property type="entry name" value="ALKANESULFONATE MONOOXYGENASE-RELATED"/>
    <property type="match status" value="1"/>
</dbReference>
<dbReference type="InterPro" id="IPR036661">
    <property type="entry name" value="Luciferase-like_sf"/>
</dbReference>
<evidence type="ECO:0000256" key="3">
    <source>
        <dbReference type="ARBA" id="ARBA00023002"/>
    </source>
</evidence>
<dbReference type="EMBL" id="AP023355">
    <property type="protein sequence ID" value="BCJ34904.1"/>
    <property type="molecule type" value="Genomic_DNA"/>
</dbReference>
<dbReference type="InterPro" id="IPR011251">
    <property type="entry name" value="Luciferase-like_dom"/>
</dbReference>
<proteinExistence type="predicted"/>
<dbReference type="InterPro" id="IPR050172">
    <property type="entry name" value="SsuD_RutA_monooxygenase"/>
</dbReference>
<gene>
    <name evidence="6" type="primary">ssuD_1</name>
    <name evidence="6" type="ORF">Athai_24070</name>
</gene>
<accession>A0A7R7DNJ2</accession>
<dbReference type="InterPro" id="IPR019952">
    <property type="entry name" value="F420_OxRdatse_Rv1855c_pred"/>
</dbReference>
<dbReference type="Proteomes" id="UP000611640">
    <property type="component" value="Chromosome"/>
</dbReference>